<evidence type="ECO:0000256" key="3">
    <source>
        <dbReference type="ARBA" id="ARBA00022448"/>
    </source>
</evidence>
<evidence type="ECO:0000256" key="2">
    <source>
        <dbReference type="ARBA" id="ARBA00005236"/>
    </source>
</evidence>
<dbReference type="RefSeq" id="WP_068371740.1">
    <property type="nucleotide sequence ID" value="NZ_LSNE01000002.1"/>
</dbReference>
<comment type="similarity">
    <text evidence="2">Belongs to the ABC-4 integral membrane protein family. LolC/E subfamily.</text>
</comment>
<feature type="transmembrane region" description="Helical" evidence="8">
    <location>
        <begin position="369"/>
        <end position="389"/>
    </location>
</feature>
<organism evidence="11 12">
    <name type="scientific">Paraglaciecola hydrolytica</name>
    <dbReference type="NCBI Taxonomy" id="1799789"/>
    <lineage>
        <taxon>Bacteria</taxon>
        <taxon>Pseudomonadati</taxon>
        <taxon>Pseudomonadota</taxon>
        <taxon>Gammaproteobacteria</taxon>
        <taxon>Alteromonadales</taxon>
        <taxon>Alteromonadaceae</taxon>
        <taxon>Paraglaciecola</taxon>
    </lineage>
</organism>
<evidence type="ECO:0000256" key="4">
    <source>
        <dbReference type="ARBA" id="ARBA00022475"/>
    </source>
</evidence>
<keyword evidence="3" id="KW-0813">Transport</keyword>
<sequence length="403" mass="44393">MHYPLSAFVGLRYAKAAKGSHFIAFINFFSVVGIALGLMALITVLAVMNGFEGELKLRNLGITPHVLVHHQDEDRVGSRNFTVFPEVLAQAEQIDYEGLIQSSSALQGVMIQGVDSQAMQQHSIIAQNMLVGSLNNLVAGHYGVVIGHALARKLNLSIGEKTRLLAAKNSFFGPFGRIYNQRIFTVVGIFDMSSALDDKVVLLNIDDAAKLIRSQVDKESDTRLFLDDAFSYLSVVQQLNAQGLSTTDWRTQQGALFDAVKMEKNMMSLMLLLIIAVAAFNIVSALVMVVTEKQGDIAILLTQGMTRQQVMQIFLFNGLYNGIKGTLWGVLGGLLLVFQLNNMIELLNIPIYLGPNGQGLPIHLEWQQVVYLVGISLLLCFLASLYPAYRSVKVEPARALKYE</sequence>
<protein>
    <submittedName>
        <fullName evidence="11">ABC transporter substrate-binding protein</fullName>
    </submittedName>
</protein>
<dbReference type="PANTHER" id="PTHR30489:SF8">
    <property type="entry name" value="LIPOPROTEIN-RELEASING SYSTEM TRANSMEMBRANE PROTEIN LOLC"/>
    <property type="match status" value="1"/>
</dbReference>
<evidence type="ECO:0000256" key="5">
    <source>
        <dbReference type="ARBA" id="ARBA00022692"/>
    </source>
</evidence>
<dbReference type="GO" id="GO:0044874">
    <property type="term" value="P:lipoprotein localization to outer membrane"/>
    <property type="evidence" value="ECO:0007669"/>
    <property type="project" value="TreeGrafter"/>
</dbReference>
<evidence type="ECO:0000259" key="10">
    <source>
        <dbReference type="Pfam" id="PF12704"/>
    </source>
</evidence>
<dbReference type="InterPro" id="IPR003838">
    <property type="entry name" value="ABC3_permease_C"/>
</dbReference>
<dbReference type="EMBL" id="LSNE01000002">
    <property type="protein sequence ID" value="KXI30777.1"/>
    <property type="molecule type" value="Genomic_DNA"/>
</dbReference>
<evidence type="ECO:0000313" key="12">
    <source>
        <dbReference type="Proteomes" id="UP000070299"/>
    </source>
</evidence>
<dbReference type="Pfam" id="PF02687">
    <property type="entry name" value="FtsX"/>
    <property type="match status" value="1"/>
</dbReference>
<dbReference type="Pfam" id="PF12704">
    <property type="entry name" value="MacB_PCD"/>
    <property type="match status" value="1"/>
</dbReference>
<dbReference type="Proteomes" id="UP000070299">
    <property type="component" value="Unassembled WGS sequence"/>
</dbReference>
<gene>
    <name evidence="11" type="ORF">AX660_05025</name>
</gene>
<dbReference type="NCBIfam" id="TIGR02212">
    <property type="entry name" value="lolCE"/>
    <property type="match status" value="1"/>
</dbReference>
<evidence type="ECO:0000313" key="11">
    <source>
        <dbReference type="EMBL" id="KXI30777.1"/>
    </source>
</evidence>
<evidence type="ECO:0000259" key="9">
    <source>
        <dbReference type="Pfam" id="PF02687"/>
    </source>
</evidence>
<comment type="caution">
    <text evidence="11">The sequence shown here is derived from an EMBL/GenBank/DDBJ whole genome shotgun (WGS) entry which is preliminary data.</text>
</comment>
<proteinExistence type="inferred from homology"/>
<evidence type="ECO:0000256" key="6">
    <source>
        <dbReference type="ARBA" id="ARBA00022989"/>
    </source>
</evidence>
<reference evidence="12" key="1">
    <citation type="submission" date="2016-02" db="EMBL/GenBank/DDBJ databases">
        <authorList>
            <person name="Schultz-Johansen M."/>
            <person name="Glaring M.A."/>
            <person name="Bech P.K."/>
            <person name="Stougaard P."/>
        </authorList>
    </citation>
    <scope>NUCLEOTIDE SEQUENCE [LARGE SCALE GENOMIC DNA]</scope>
    <source>
        <strain evidence="12">S66</strain>
    </source>
</reference>
<dbReference type="PANTHER" id="PTHR30489">
    <property type="entry name" value="LIPOPROTEIN-RELEASING SYSTEM TRANSMEMBRANE PROTEIN LOLE"/>
    <property type="match status" value="1"/>
</dbReference>
<keyword evidence="12" id="KW-1185">Reference proteome</keyword>
<accession>A0A136A6C5</accession>
<feature type="transmembrane region" description="Helical" evidence="8">
    <location>
        <begin position="269"/>
        <end position="291"/>
    </location>
</feature>
<dbReference type="InterPro" id="IPR051447">
    <property type="entry name" value="Lipoprotein-release_system"/>
</dbReference>
<feature type="domain" description="ABC3 transporter permease C-terminal" evidence="9">
    <location>
        <begin position="269"/>
        <end position="396"/>
    </location>
</feature>
<evidence type="ECO:0000256" key="1">
    <source>
        <dbReference type="ARBA" id="ARBA00004651"/>
    </source>
</evidence>
<evidence type="ECO:0000256" key="7">
    <source>
        <dbReference type="ARBA" id="ARBA00023136"/>
    </source>
</evidence>
<keyword evidence="4" id="KW-1003">Cell membrane</keyword>
<evidence type="ECO:0000256" key="8">
    <source>
        <dbReference type="SAM" id="Phobius"/>
    </source>
</evidence>
<comment type="subcellular location">
    <subcellularLocation>
        <location evidence="1">Cell membrane</location>
        <topology evidence="1">Multi-pass membrane protein</topology>
    </subcellularLocation>
</comment>
<dbReference type="GO" id="GO:0042953">
    <property type="term" value="P:lipoprotein transport"/>
    <property type="evidence" value="ECO:0007669"/>
    <property type="project" value="InterPro"/>
</dbReference>
<keyword evidence="7 8" id="KW-0472">Membrane</keyword>
<name>A0A136A6C5_9ALTE</name>
<feature type="domain" description="MacB-like periplasmic core" evidence="10">
    <location>
        <begin position="28"/>
        <end position="214"/>
    </location>
</feature>
<dbReference type="OrthoDB" id="9808461at2"/>
<dbReference type="InterPro" id="IPR025857">
    <property type="entry name" value="MacB_PCD"/>
</dbReference>
<dbReference type="InterPro" id="IPR011925">
    <property type="entry name" value="LolCE_TM"/>
</dbReference>
<dbReference type="STRING" id="1799789.AX660_05025"/>
<dbReference type="AlphaFoldDB" id="A0A136A6C5"/>
<keyword evidence="5 8" id="KW-0812">Transmembrane</keyword>
<feature type="transmembrane region" description="Helical" evidence="8">
    <location>
        <begin position="26"/>
        <end position="48"/>
    </location>
</feature>
<dbReference type="GO" id="GO:0098797">
    <property type="term" value="C:plasma membrane protein complex"/>
    <property type="evidence" value="ECO:0007669"/>
    <property type="project" value="TreeGrafter"/>
</dbReference>
<keyword evidence="6 8" id="KW-1133">Transmembrane helix</keyword>